<evidence type="ECO:0000259" key="3">
    <source>
        <dbReference type="Pfam" id="PF00588"/>
    </source>
</evidence>
<reference evidence="4 5" key="1">
    <citation type="journal article" date="2016" name="Nat. Commun.">
        <title>Thousands of microbial genomes shed light on interconnected biogeochemical processes in an aquifer system.</title>
        <authorList>
            <person name="Anantharaman K."/>
            <person name="Brown C.T."/>
            <person name="Hug L.A."/>
            <person name="Sharon I."/>
            <person name="Castelle C.J."/>
            <person name="Probst A.J."/>
            <person name="Thomas B.C."/>
            <person name="Singh A."/>
            <person name="Wilkins M.J."/>
            <person name="Karaoz U."/>
            <person name="Brodie E.L."/>
            <person name="Williams K.H."/>
            <person name="Hubbard S.S."/>
            <person name="Banfield J.F."/>
        </authorList>
    </citation>
    <scope>NUCLEOTIDE SEQUENCE [LARGE SCALE GENOMIC DNA]</scope>
</reference>
<dbReference type="InterPro" id="IPR001537">
    <property type="entry name" value="SpoU_MeTrfase"/>
</dbReference>
<dbReference type="PANTHER" id="PTHR46429">
    <property type="entry name" value="23S RRNA (GUANOSINE-2'-O-)-METHYLTRANSFERASE RLMB"/>
    <property type="match status" value="1"/>
</dbReference>
<feature type="domain" description="tRNA/rRNA methyltransferase SpoU type" evidence="3">
    <location>
        <begin position="7"/>
        <end position="153"/>
    </location>
</feature>
<dbReference type="GO" id="GO:0032259">
    <property type="term" value="P:methylation"/>
    <property type="evidence" value="ECO:0007669"/>
    <property type="project" value="UniProtKB-KW"/>
</dbReference>
<dbReference type="InterPro" id="IPR004441">
    <property type="entry name" value="rRNA_MeTrfase_TrmH"/>
</dbReference>
<dbReference type="GO" id="GO:0005829">
    <property type="term" value="C:cytosol"/>
    <property type="evidence" value="ECO:0007669"/>
    <property type="project" value="TreeGrafter"/>
</dbReference>
<keyword evidence="2" id="KW-0808">Transferase</keyword>
<dbReference type="SUPFAM" id="SSF75217">
    <property type="entry name" value="alpha/beta knot"/>
    <property type="match status" value="1"/>
</dbReference>
<dbReference type="GO" id="GO:0008173">
    <property type="term" value="F:RNA methyltransferase activity"/>
    <property type="evidence" value="ECO:0007669"/>
    <property type="project" value="InterPro"/>
</dbReference>
<dbReference type="InterPro" id="IPR029028">
    <property type="entry name" value="Alpha/beta_knot_MTases"/>
</dbReference>
<dbReference type="STRING" id="1797580.A2Z61_00110"/>
<dbReference type="Proteomes" id="UP000186029">
    <property type="component" value="Unassembled WGS sequence"/>
</dbReference>
<protein>
    <recommendedName>
        <fullName evidence="3">tRNA/rRNA methyltransferase SpoU type domain-containing protein</fullName>
    </recommendedName>
</protein>
<evidence type="ECO:0000256" key="1">
    <source>
        <dbReference type="ARBA" id="ARBA00022603"/>
    </source>
</evidence>
<dbReference type="InterPro" id="IPR029026">
    <property type="entry name" value="tRNA_m1G_MTases_N"/>
</dbReference>
<comment type="caution">
    <text evidence="4">The sequence shown here is derived from an EMBL/GenBank/DDBJ whole genome shotgun (WGS) entry which is preliminary data.</text>
</comment>
<evidence type="ECO:0000313" key="4">
    <source>
        <dbReference type="EMBL" id="OGD66217.1"/>
    </source>
</evidence>
<evidence type="ECO:0000313" key="5">
    <source>
        <dbReference type="Proteomes" id="UP000186029"/>
    </source>
</evidence>
<dbReference type="GO" id="GO:0006396">
    <property type="term" value="P:RNA processing"/>
    <property type="evidence" value="ECO:0007669"/>
    <property type="project" value="InterPro"/>
</dbReference>
<keyword evidence="1" id="KW-0489">Methyltransferase</keyword>
<gene>
    <name evidence="4" type="ORF">A2Z61_00110</name>
</gene>
<organism evidence="4 5">
    <name type="scientific">Candidatus Campbellbacteria bacterium RIFCSPLOWO2_02_35_12</name>
    <dbReference type="NCBI Taxonomy" id="1797580"/>
    <lineage>
        <taxon>Bacteria</taxon>
        <taxon>Candidatus Campbelliibacteriota</taxon>
    </lineage>
</organism>
<dbReference type="AlphaFoldDB" id="A0A1F5EFL0"/>
<accession>A0A1F5EFL0</accession>
<name>A0A1F5EFL0_9BACT</name>
<dbReference type="Gene3D" id="3.40.1280.10">
    <property type="match status" value="1"/>
</dbReference>
<sequence>MIKEKQIYLILHNIRSIQNVGAIFRTADAAGVSKIFLTGYTPAPIDRFGRTRGDFAKTALGAQNIMAWESINSINFLIKRLKKEKIKIIAIEQSKNAIDYKKIKIKFPSAFIFGNEVRGLSKSILNKSDKIAHIKMFGGKESLNVSVAAGIFIFRVLEI</sequence>
<dbReference type="PANTHER" id="PTHR46429:SF1">
    <property type="entry name" value="23S RRNA (GUANOSINE-2'-O-)-METHYLTRANSFERASE RLMB"/>
    <property type="match status" value="1"/>
</dbReference>
<evidence type="ECO:0000256" key="2">
    <source>
        <dbReference type="ARBA" id="ARBA00022679"/>
    </source>
</evidence>
<dbReference type="EMBL" id="MFAC01000035">
    <property type="protein sequence ID" value="OGD66217.1"/>
    <property type="molecule type" value="Genomic_DNA"/>
</dbReference>
<dbReference type="GO" id="GO:0003723">
    <property type="term" value="F:RNA binding"/>
    <property type="evidence" value="ECO:0007669"/>
    <property type="project" value="InterPro"/>
</dbReference>
<proteinExistence type="predicted"/>
<dbReference type="Pfam" id="PF00588">
    <property type="entry name" value="SpoU_methylase"/>
    <property type="match status" value="1"/>
</dbReference>